<keyword evidence="3" id="KW-1185">Reference proteome</keyword>
<evidence type="ECO:0000256" key="1">
    <source>
        <dbReference type="SAM" id="MobiDB-lite"/>
    </source>
</evidence>
<dbReference type="AlphaFoldDB" id="A0A7J6F1N3"/>
<evidence type="ECO:0000313" key="2">
    <source>
        <dbReference type="EMBL" id="KAF4364528.1"/>
    </source>
</evidence>
<gene>
    <name evidence="2" type="ORF">G4B88_012110</name>
</gene>
<name>A0A7J6F1N3_CANSA</name>
<feature type="region of interest" description="Disordered" evidence="1">
    <location>
        <begin position="285"/>
        <end position="304"/>
    </location>
</feature>
<organism evidence="2 3">
    <name type="scientific">Cannabis sativa</name>
    <name type="common">Hemp</name>
    <name type="synonym">Marijuana</name>
    <dbReference type="NCBI Taxonomy" id="3483"/>
    <lineage>
        <taxon>Eukaryota</taxon>
        <taxon>Viridiplantae</taxon>
        <taxon>Streptophyta</taxon>
        <taxon>Embryophyta</taxon>
        <taxon>Tracheophyta</taxon>
        <taxon>Spermatophyta</taxon>
        <taxon>Magnoliopsida</taxon>
        <taxon>eudicotyledons</taxon>
        <taxon>Gunneridae</taxon>
        <taxon>Pentapetalae</taxon>
        <taxon>rosids</taxon>
        <taxon>fabids</taxon>
        <taxon>Rosales</taxon>
        <taxon>Cannabaceae</taxon>
        <taxon>Cannabis</taxon>
    </lineage>
</organism>
<dbReference type="EMBL" id="JAATIQ010000281">
    <property type="protein sequence ID" value="KAF4364528.1"/>
    <property type="molecule type" value="Genomic_DNA"/>
</dbReference>
<dbReference type="Proteomes" id="UP000583929">
    <property type="component" value="Unassembled WGS sequence"/>
</dbReference>
<accession>A0A7J6F1N3</accession>
<evidence type="ECO:0000313" key="3">
    <source>
        <dbReference type="Proteomes" id="UP000583929"/>
    </source>
</evidence>
<evidence type="ECO:0008006" key="4">
    <source>
        <dbReference type="Google" id="ProtNLM"/>
    </source>
</evidence>
<protein>
    <recommendedName>
        <fullName evidence="4">DUF4283 domain-containing protein</fullName>
    </recommendedName>
</protein>
<feature type="non-terminal residue" evidence="2">
    <location>
        <position position="1"/>
    </location>
</feature>
<comment type="caution">
    <text evidence="2">The sequence shown here is derived from an EMBL/GenBank/DDBJ whole genome shotgun (WGS) entry which is preliminary data.</text>
</comment>
<sequence>MYKLYSHKDAFMLSRFEKSLLFNMLKKPVETMDDLLAKASNFTVLDEDGWESNAAGSSVVGEHCAKARICSNRPMSRPLLKTILGRVWGIADNNWGVEIKFNNNHSSFLVFSFKSAEDLNRILNKSPWFLNYGTLILERMVNLPCDWEQELLRFPIIGRVLHLPSCSITKGNLVRLATMAGEVIEVDDKRDTKTQKNAAMDPPIKTTCGTGSFVQESPIPTVLSQDQGQGGYPIHSSTSKHMLELSSGLACTDTNKTALFEKEVEGMKAKIQGHSETMNVNSKRMGLWGEDSSNHQRATAMDME</sequence>
<proteinExistence type="predicted"/>
<reference evidence="2 3" key="1">
    <citation type="journal article" date="2020" name="bioRxiv">
        <title>Sequence and annotation of 42 cannabis genomes reveals extensive copy number variation in cannabinoid synthesis and pathogen resistance genes.</title>
        <authorList>
            <person name="Mckernan K.J."/>
            <person name="Helbert Y."/>
            <person name="Kane L.T."/>
            <person name="Ebling H."/>
            <person name="Zhang L."/>
            <person name="Liu B."/>
            <person name="Eaton Z."/>
            <person name="Mclaughlin S."/>
            <person name="Kingan S."/>
            <person name="Baybayan P."/>
            <person name="Concepcion G."/>
            <person name="Jordan M."/>
            <person name="Riva A."/>
            <person name="Barbazuk W."/>
            <person name="Harkins T."/>
        </authorList>
    </citation>
    <scope>NUCLEOTIDE SEQUENCE [LARGE SCALE GENOMIC DNA]</scope>
    <source>
        <strain evidence="3">cv. Jamaican Lion 4</strain>
        <tissue evidence="2">Leaf</tissue>
    </source>
</reference>